<evidence type="ECO:0000256" key="2">
    <source>
        <dbReference type="ARBA" id="ARBA00008887"/>
    </source>
</evidence>
<dbReference type="InterPro" id="IPR027417">
    <property type="entry name" value="P-loop_NTPase"/>
</dbReference>
<dbReference type="Gene3D" id="3.20.180.20">
    <property type="entry name" value="Dynein heavy chain, N-terminal domain 2"/>
    <property type="match status" value="1"/>
</dbReference>
<dbReference type="InterPro" id="IPR013594">
    <property type="entry name" value="Dynein_heavy_tail"/>
</dbReference>
<dbReference type="InterPro" id="IPR024317">
    <property type="entry name" value="Dynein_heavy_chain_D4_dom"/>
</dbReference>
<dbReference type="Gene3D" id="1.20.58.1120">
    <property type="match status" value="1"/>
</dbReference>
<keyword evidence="10" id="KW-0243">Dynein</keyword>
<dbReference type="Pfam" id="PF12774">
    <property type="entry name" value="AAA_6"/>
    <property type="match status" value="1"/>
</dbReference>
<dbReference type="InterPro" id="IPR041658">
    <property type="entry name" value="AAA_lid_11"/>
</dbReference>
<protein>
    <recommendedName>
        <fullName evidence="4">Dynein heavy chain, cytoplasmic</fullName>
    </recommendedName>
    <alternativeName>
        <fullName evidence="14">Dynein heavy chain, cytosolic</fullName>
    </alternativeName>
</protein>
<dbReference type="InterPro" id="IPR042222">
    <property type="entry name" value="Dynein_2_N"/>
</dbReference>
<keyword evidence="8" id="KW-0547">Nucleotide-binding</keyword>
<keyword evidence="13" id="KW-0206">Cytoskeleton</keyword>
<feature type="coiled-coil region" evidence="15">
    <location>
        <begin position="3058"/>
        <end position="3089"/>
    </location>
</feature>
<dbReference type="GO" id="GO:0007097">
    <property type="term" value="P:nuclear migration"/>
    <property type="evidence" value="ECO:0007669"/>
    <property type="project" value="UniProtKB-ARBA"/>
</dbReference>
<dbReference type="Pfam" id="PF12780">
    <property type="entry name" value="AAA_8"/>
    <property type="match status" value="1"/>
</dbReference>
<dbReference type="InterPro" id="IPR003593">
    <property type="entry name" value="AAA+_ATPase"/>
</dbReference>
<keyword evidence="7" id="KW-0677">Repeat</keyword>
<dbReference type="Gene3D" id="1.10.8.720">
    <property type="entry name" value="Region D6 of dynein motor"/>
    <property type="match status" value="1"/>
</dbReference>
<keyword evidence="11 15" id="KW-0175">Coiled coil</keyword>
<dbReference type="Pfam" id="PF08393">
    <property type="entry name" value="DHC_N2"/>
    <property type="match status" value="1"/>
</dbReference>
<evidence type="ECO:0000256" key="4">
    <source>
        <dbReference type="ARBA" id="ARBA00022197"/>
    </source>
</evidence>
<keyword evidence="12" id="KW-0505">Motor protein</keyword>
<evidence type="ECO:0000256" key="5">
    <source>
        <dbReference type="ARBA" id="ARBA00022490"/>
    </source>
</evidence>
<dbReference type="Gene3D" id="1.20.920.30">
    <property type="match status" value="1"/>
</dbReference>
<evidence type="ECO:0000256" key="9">
    <source>
        <dbReference type="ARBA" id="ARBA00022840"/>
    </source>
</evidence>
<evidence type="ECO:0000256" key="12">
    <source>
        <dbReference type="ARBA" id="ARBA00023175"/>
    </source>
</evidence>
<dbReference type="Pfam" id="PF08385">
    <property type="entry name" value="DHC_N1"/>
    <property type="match status" value="1"/>
</dbReference>
<feature type="domain" description="AAA+ ATPase" evidence="16">
    <location>
        <begin position="2438"/>
        <end position="2588"/>
    </location>
</feature>
<dbReference type="Gene3D" id="1.20.920.20">
    <property type="match status" value="1"/>
</dbReference>
<dbReference type="FunFam" id="3.20.180.20:FF:000002">
    <property type="entry name" value="Cytoplasmic dynein heavy chain 1"/>
    <property type="match status" value="1"/>
</dbReference>
<comment type="subcellular location">
    <subcellularLocation>
        <location evidence="1">Cytoplasm</location>
        <location evidence="1">Cytoskeleton</location>
    </subcellularLocation>
</comment>
<dbReference type="InterPro" id="IPR035699">
    <property type="entry name" value="AAA_6"/>
</dbReference>
<dbReference type="Pfam" id="PF12777">
    <property type="entry name" value="MT"/>
    <property type="match status" value="1"/>
</dbReference>
<evidence type="ECO:0000256" key="7">
    <source>
        <dbReference type="ARBA" id="ARBA00022737"/>
    </source>
</evidence>
<dbReference type="Proteomes" id="UP000590412">
    <property type="component" value="Unassembled WGS sequence"/>
</dbReference>
<dbReference type="InterPro" id="IPR004273">
    <property type="entry name" value="Dynein_heavy_D6_P-loop"/>
</dbReference>
<evidence type="ECO:0000313" key="18">
    <source>
        <dbReference type="Proteomes" id="UP000590412"/>
    </source>
</evidence>
<dbReference type="OrthoDB" id="447173at2759"/>
<dbReference type="GO" id="GO:0008569">
    <property type="term" value="F:minus-end-directed microtubule motor activity"/>
    <property type="evidence" value="ECO:0007669"/>
    <property type="project" value="InterPro"/>
</dbReference>
<dbReference type="PROSITE" id="PS00675">
    <property type="entry name" value="SIGMA54_INTERACT_1"/>
    <property type="match status" value="1"/>
</dbReference>
<dbReference type="PANTHER" id="PTHR45703:SF36">
    <property type="entry name" value="DYNEIN HEAVY CHAIN, CYTOPLASMIC"/>
    <property type="match status" value="1"/>
</dbReference>
<evidence type="ECO:0000256" key="6">
    <source>
        <dbReference type="ARBA" id="ARBA00022701"/>
    </source>
</evidence>
<comment type="similarity">
    <text evidence="2">Belongs to the dynein heavy chain family.</text>
</comment>
<organism evidence="17 18">
    <name type="scientific">Candida parapsilosis</name>
    <name type="common">Yeast</name>
    <dbReference type="NCBI Taxonomy" id="5480"/>
    <lineage>
        <taxon>Eukaryota</taxon>
        <taxon>Fungi</taxon>
        <taxon>Dikarya</taxon>
        <taxon>Ascomycota</taxon>
        <taxon>Saccharomycotina</taxon>
        <taxon>Pichiomycetes</taxon>
        <taxon>Debaryomycetaceae</taxon>
        <taxon>Candida/Lodderomyces clade</taxon>
        <taxon>Candida</taxon>
    </lineage>
</organism>
<dbReference type="CDD" id="cd00009">
    <property type="entry name" value="AAA"/>
    <property type="match status" value="1"/>
</dbReference>
<gene>
    <name evidence="17" type="ORF">FOB60_003683</name>
</gene>
<dbReference type="FunFam" id="3.40.50.300:FF:000071">
    <property type="entry name" value="Cytoplasmic dynein heavy chain 1"/>
    <property type="match status" value="1"/>
</dbReference>
<dbReference type="GO" id="GO:0030286">
    <property type="term" value="C:dynein complex"/>
    <property type="evidence" value="ECO:0007669"/>
    <property type="project" value="UniProtKB-KW"/>
</dbReference>
<dbReference type="InterPro" id="IPR054354">
    <property type="entry name" value="DYNC2H1-like_lid"/>
</dbReference>
<dbReference type="Pfam" id="PF22597">
    <property type="entry name" value="DYN_lid"/>
    <property type="match status" value="1"/>
</dbReference>
<feature type="domain" description="AAA+ ATPase" evidence="16">
    <location>
        <begin position="1799"/>
        <end position="1933"/>
    </location>
</feature>
<dbReference type="PANTHER" id="PTHR45703">
    <property type="entry name" value="DYNEIN HEAVY CHAIN"/>
    <property type="match status" value="1"/>
</dbReference>
<dbReference type="Gene3D" id="1.10.8.710">
    <property type="match status" value="1"/>
</dbReference>
<dbReference type="EMBL" id="JABWAB010000005">
    <property type="protein sequence ID" value="KAF6051015.1"/>
    <property type="molecule type" value="Genomic_DNA"/>
</dbReference>
<dbReference type="InterPro" id="IPR042219">
    <property type="entry name" value="AAA_lid_11_sf"/>
</dbReference>
<evidence type="ECO:0000256" key="15">
    <source>
        <dbReference type="SAM" id="Coils"/>
    </source>
</evidence>
<dbReference type="FunFam" id="1.20.920.20:FF:000002">
    <property type="entry name" value="Cytoplasmic dynein 1 heavy chain"/>
    <property type="match status" value="1"/>
</dbReference>
<evidence type="ECO:0000256" key="3">
    <source>
        <dbReference type="ARBA" id="ARBA00011655"/>
    </source>
</evidence>
<comment type="caution">
    <text evidence="17">The sequence shown here is derived from an EMBL/GenBank/DDBJ whole genome shotgun (WGS) entry which is preliminary data.</text>
</comment>
<dbReference type="InterPro" id="IPR024743">
    <property type="entry name" value="Dynein_HC_stalk"/>
</dbReference>
<dbReference type="GO" id="GO:0072384">
    <property type="term" value="P:organelle transport along microtubule"/>
    <property type="evidence" value="ECO:0007669"/>
    <property type="project" value="UniProtKB-ARBA"/>
</dbReference>
<dbReference type="FunFam" id="1.10.287.2620:FF:000001">
    <property type="entry name" value="Cytoplasmic dynein heavy chain 1"/>
    <property type="match status" value="1"/>
</dbReference>
<dbReference type="Pfam" id="PF03028">
    <property type="entry name" value="Dynein_heavy"/>
    <property type="match status" value="1"/>
</dbReference>
<evidence type="ECO:0000256" key="13">
    <source>
        <dbReference type="ARBA" id="ARBA00023212"/>
    </source>
</evidence>
<dbReference type="SMART" id="SM00382">
    <property type="entry name" value="AAA"/>
    <property type="match status" value="3"/>
</dbReference>
<dbReference type="InterPro" id="IPR043157">
    <property type="entry name" value="Dynein_AAA1S"/>
</dbReference>
<evidence type="ECO:0000256" key="10">
    <source>
        <dbReference type="ARBA" id="ARBA00023017"/>
    </source>
</evidence>
<dbReference type="InterPro" id="IPR013602">
    <property type="entry name" value="Dynein_heavy_linker"/>
</dbReference>
<dbReference type="GO" id="GO:0005524">
    <property type="term" value="F:ATP binding"/>
    <property type="evidence" value="ECO:0007669"/>
    <property type="project" value="UniProtKB-KW"/>
</dbReference>
<dbReference type="InterPro" id="IPR025662">
    <property type="entry name" value="Sigma_54_int_dom_ATP-bd_1"/>
</dbReference>
<keyword evidence="9" id="KW-0067">ATP-binding</keyword>
<dbReference type="Pfam" id="PF17852">
    <property type="entry name" value="Dynein_AAA_lid"/>
    <property type="match status" value="1"/>
</dbReference>
<name>A0A8X7TB04_CANPA</name>
<dbReference type="InterPro" id="IPR035706">
    <property type="entry name" value="AAA_9"/>
</dbReference>
<evidence type="ECO:0000313" key="17">
    <source>
        <dbReference type="EMBL" id="KAF6051015.1"/>
    </source>
</evidence>
<dbReference type="Pfam" id="PF12775">
    <property type="entry name" value="AAA_7"/>
    <property type="match status" value="1"/>
</dbReference>
<dbReference type="InterPro" id="IPR042228">
    <property type="entry name" value="Dynein_linker_3"/>
</dbReference>
<dbReference type="Gene3D" id="1.20.140.100">
    <property type="entry name" value="Dynein heavy chain, N-terminal domain 2"/>
    <property type="match status" value="1"/>
</dbReference>
<dbReference type="InterPro" id="IPR041466">
    <property type="entry name" value="Dynein_AAA5_ext"/>
</dbReference>
<dbReference type="FunFam" id="3.40.50.300:FF:002357">
    <property type="entry name" value="Glutathione S-transferase class-mu 26 kDa isozyme"/>
    <property type="match status" value="1"/>
</dbReference>
<keyword evidence="6" id="KW-0493">Microtubule</keyword>
<dbReference type="SUPFAM" id="SSF52540">
    <property type="entry name" value="P-loop containing nucleoside triphosphate hydrolases"/>
    <property type="match status" value="4"/>
</dbReference>
<dbReference type="InterPro" id="IPR026983">
    <property type="entry name" value="DHC"/>
</dbReference>
<reference evidence="17" key="1">
    <citation type="submission" date="2020-03" db="EMBL/GenBank/DDBJ databases">
        <title>FDA dAtabase for Regulatory Grade micrObial Sequences (FDA-ARGOS): Supporting development and validation of Infectious Disease Dx tests.</title>
        <authorList>
            <person name="Campos J."/>
            <person name="Goldberg B."/>
            <person name="Tallon L."/>
            <person name="Sadzewicz L."/>
            <person name="Vavikolanu K."/>
            <person name="Mehta A."/>
            <person name="Aluvathingal J."/>
            <person name="Nadendla S."/>
            <person name="Nandy P."/>
            <person name="Geyer C."/>
            <person name="Yan Y."/>
            <person name="Sichtig H."/>
        </authorList>
    </citation>
    <scope>NUCLEOTIDE SEQUENCE [LARGE SCALE GENOMIC DNA]</scope>
    <source>
        <strain evidence="17">FDAARGOS_652</strain>
    </source>
</reference>
<feature type="domain" description="AAA+ ATPase" evidence="16">
    <location>
        <begin position="2082"/>
        <end position="2234"/>
    </location>
</feature>
<evidence type="ECO:0000256" key="11">
    <source>
        <dbReference type="ARBA" id="ARBA00023054"/>
    </source>
</evidence>
<dbReference type="Gene3D" id="6.10.140.1060">
    <property type="match status" value="1"/>
</dbReference>
<dbReference type="GO" id="GO:0051959">
    <property type="term" value="F:dynein light intermediate chain binding"/>
    <property type="evidence" value="ECO:0007669"/>
    <property type="project" value="InterPro"/>
</dbReference>
<comment type="subunit">
    <text evidence="3">Consists of at least two heavy chains and a number of intermediate and light chains.</text>
</comment>
<dbReference type="GO" id="GO:0005874">
    <property type="term" value="C:microtubule"/>
    <property type="evidence" value="ECO:0007669"/>
    <property type="project" value="UniProtKB-KW"/>
</dbReference>
<keyword evidence="5" id="KW-0963">Cytoplasm</keyword>
<evidence type="ECO:0000256" key="14">
    <source>
        <dbReference type="ARBA" id="ARBA00033439"/>
    </source>
</evidence>
<feature type="coiled-coil region" evidence="15">
    <location>
        <begin position="3564"/>
        <end position="3626"/>
    </location>
</feature>
<evidence type="ECO:0000259" key="16">
    <source>
        <dbReference type="SMART" id="SM00382"/>
    </source>
</evidence>
<sequence>MAPSVEDTEWYQVFNNYISDVVKILDGDSATIDDSSNCIRDFSSNHDPDTLLITKEKLHNQYRIYNATAPIKPIINAIESIIFVIKSKGVLVMDEPLGSQLNIISIPVSSDTSTNDLSIDALRDALDLGLFPYYDLVSSERGSNLTRKRFIELSLALQTTRSIQIPNLVTTTHPKIRSIISGDVEMSQDLLDDIAFINELTAVSNDWIHQISSITKISHSTMDSKSIRDEIQFWNTVEIALTSIGKQIKSPEVATTLDVLSKARKFHITLSFENDIGLKEMTATASSYRAFFKDIPLDELLVDEVADYDSFNNGVYDVLSYVNQKLSSLPIPAEIDIIQLLLKDVCRKLQDLISKHEIMSLEYTSFRKHQAIVTKSINAINDKLKATTTVLREIARKRQEKIKSISIDKSELDSISFKLKLLTAFRTNHESLMHSVENALSADERSRCVKDLIEAYNKYIIPIDVADISHEGKSVWSMHEGAYKKVFNTIFTSVVTRINGFFNNAEQFADYLSIYYQFFPNLDSSNDNNASFMTIKDNQKLKILDCAMSEIQSLKEDINTCTLNDYKKILYDKGLISKLNFYRESLSKLLGVDWKNFSVGSKIDTLTNNLITTLDPKKAYADWVSNEKAMHPRDMGVLLKRPKHGDGCYALKLNLDMQKLQSYESGVVLKNLGLSTSNTLNHRKQAAFCQIAIEIENVIDMLNRVFDVTNGQSKTQIFEFISGDVYKLIPLVKQLSRLEWNHLWQAIELVNQNDALLMRSESLVEMQALNCLQQVTQLLMHINAQVNKIQNFFIFVEQCIFKLKTAYFEAAQFSEVLDKLQHKLDETLLDGLTSDEKLRCLVRHKVESCLYGRLCDQLTLLCNAMVSHDWNESINRENYVTQFPSYSHTLTFSEGVIVLNPSLKEGRNHYFQEVHSFVAIVSNRGDNLNWRHSSRTADLTKHVSARNTLNLVTGRIDAIYNDIENYVSKWKTIQTLLDVSLDEDKEWIFVGDELKNWYQTLRDVCELGKVFDESRVAFGGLISVDAHHISAKLFVLYEPFKKRLFSEFSDKFSQIVQALEESVRVAQSGLNKRLDFSSEAHQLVFDLGDIAKVKKETYEWEKSIVLFDTIERFLSRYRFKFPTNWLYIAQLETDFAKVQALLKDKELSVKNNEDQVLSIVQRESLETSRQLQDLTNDWTKARPTDGDLRPAVALQCLSEYQHKFKTLCSFGMLLNEVASNLKMEPPFIKDVSEIMDDIVHLKEVWSSVNTLWEDLQQMKHTPWASVSVHNVSLKLRAALNSIKELPFSVRQYSAVDELKQEIKKYLKLQPKVLQISNSFLKDRHWKKILEQLCPSVKAANTTLGTIWQLNLDLNFQLIQDVLDQARDEQTIEESIGKIEETWSGIYFELFNYENRCRLVKNWDALYDQCEANLDVINSIKKSLYGDTFEKSVTEWESKLNTLHAILDVWVEVQRDFIHLDGVLGKDSNEVRNLLPLEHTRFQNLGYEFMSLLKQIYKYNQVIDIILIGDIQGQMNRFSSSLKRIQKSLTEYLEKQRDLFPRFFFLGDEDLLEVIGFSKNVTRINRHLKKMFGGVARINFDDDSHSIVSVASEEGEILQLRKRVSLVKHPMLHEWLLELELQVQQSLKHQLHTNFEPWSVFIKSGEQEELIKLLNRTTSQISNLLVQIVFTQWIESLIQSDMLVVGSRIRQLIQSFVSLLETCQDEILRKKTQNIIIELLHQRQLTGTLQDAITESRASLWDVQQRFYYDEKTSEVIIKQAFSTFNYGFEYLGIPEKLAYSPLLNSCFLNMTQALSMKLGGSPVGPSGTGKTESVKALGQNLGKMVVVFCCDEQFDYLSMGRIFRGLCKVGAWGCFDEFNRLDEASLSAVSSQIESIQYGLQHPSVSIELSNRVVHVNPESAVFVTMNPGYAGRNELPVNLKKLFRTFQMNKPDVQLIIEVLLTSMTFASAHELSILVTQFFTEIARKVSSQKHYSFGLRAVKTTLGLCGKLKYRDGDKSEHESLREFEIVKRSIYETVLPKLTFNDVQEFTLLQDRCFPGITIPLGTAGLKREVERICHEQGYQTSSGAVEKALQLASIQSSHHGIMLVGESGSGKSTVLNLTMKALTIFESVEHTSVVISPKVFSKEHLYGKFDALTKQWTDGLFTSVLRRIQENARGELEKRTWIVFDGDVDPIWAENLNSVLDDNRVLTLPTGERLVLPSSVSIVFETTNLDNATPATISRCGMVWFDKSSVTNDDIYSRILFKLTHHDIRLDDDGVQNDMHLASLTKELIGAVISIMTPNLIERLDSESRQLEHIMKYTLERAVNTFQVLVFSYVKSCLQCAIKVKTDLINSKVYAGKISILALIWAFAGDCSTEERFQFQKQIATFGDLAFVDFPDGDILDYEIGYPEAQWVPIASKVETLNLQPQEITNPNILVPTVDTLKHENLIYGMIQEHRTLILCGPPGSGKTMTLFKALSKSSQYDILALNFSKESTPQSLLNSMENFCVYKRVNGGVSLCPKTNGKWVVVFCDEINLPGLDRFGTQTVISLIRQMIEHNGFWRPKDLQWVSLQNIQFVGACNSPKDPGRYELSPSFLRHVCLVQVNSPGKSSLLQIYQTLNNAIFKCAPNLKPFVSQITRASIDIYEKSKSKLVLYVYSPRELTRWSRGLFEAIKSIEYRDLSQFLRLWYNEGLRLFYDRLSMEEDKFWTLDLFRKVCDLHFPNVDSSSCFQAPVFFSDWLNSKYQSVNSHELKRFTKERLRVYSEEEIETDLVLHDEMLDHVLRIDRVMKQPQGHAILVGPSSSGRMTLTRFVAWMNGIKVVQLSVKTGYTIDDFDDFLRHLLLRVVDGEKICLVIDESSIVEASFVERMNVLLANAEVPGLFEGENRATLISKCAEKSQLQGLFLDSESELSRWFTNQISQNLHVIFTIGESRVGKGREVLSSPALFNRCVLSWTGDWSNLCLRNIASSKLNNIVLDSFTIKPSDDDSDIAEGGCTGHKDLIIDYLIYVHRNMCHLNFTHEHNYPAKFLTLIDTFMTLCSQKRAEADERQRHIVVGLEKLQQTVLQVEKMKSFLASKEKELMQKNQEARQMLNQMLGDQNEAERKQEFSIETQRELEKQEELILSRRETVMKELALVEPAVLEAQRGVQNIKKQHLTEIRSMSNPPAAVKMTMESVCVLLGYHISNWRDVQLAVRGEDFIPNIVNFDCENQLSPELRDYMEQTYLSRPDFTFEVAHRASKACGPLLEWVRAQLAYSSILKEVGPLREEVNLLEQRTVKTKAHLIAIDQMIKELDAKIENCKSSYSELIRETEKIKMESSEVSQKLQRSITLVKNLENERVRWRDSSKSFDSTNECIVGTALLCASFVTYAGASDEKGRDILRRVWCKRLADLSIPYDSGVSIAGYLVKKSELRRWLENGLPDDELSKTNIALLSWIDHPILIDPSGAIVDVIAKSYPAKILTVAAFNNDAFYNTLENSLRFGGVLVLEDAEELNPIVNDLLRSTMHRNNGRMMVELAGKLVDFNPSFKLIMCTKELGLELTEFVRSRAGIINFSITSGSLENRVLDNALRVSHPKLEKQRAELILARSDITTQLQNLEDELLVSLNTKAENILEDDKLLGTLETLNKNSVDLSKRLENAKEVMSEVDSVREQFEAVASQCVAINSLVTVFQRLFQFYELSVSAFLELCVHVMNQNDLLDPEITALNVYRETFNVVSPALPYKDKIVLALLLMVLRNSFQMGDGYKEAIAQIMRHLLKHKSLEGSSMDSIVSGSKLTNSSIVGAKKETDGPSISALVEFAANPKTTPFDIFVHFCSPLFHVTPFESKYDTEYWLKSTQPILAVSPDGYDPTFKFVEVAEKYKRKVIVVSMGSKESADTANKALEKSQKEPVWIIVQNVQLATHWLEHLKLTISNLSQVSGSKLLLTCSSYSRLPRAIITKSRVLYFEKVVSFRKAVSESFAAIPTFLLSSPVDFHVFLLLSWFHGLVSELCRYIPFSFKSDFQVDDADFTCGINVIENAIYAAKGRVERIPWQEIRIMLGDVVYGGKISSKEDHKYLQNLCNRTFTSDSLKSNFDLIENEISSQTKEALHLPDSNTMEAYSSWLENLPDEVPLSWLGLEQNVKESLTTKSHEETIEEFLQLIDTV</sequence>
<dbReference type="Pfam" id="PF12781">
    <property type="entry name" value="AAA_9"/>
    <property type="match status" value="1"/>
</dbReference>
<evidence type="ECO:0000256" key="8">
    <source>
        <dbReference type="ARBA" id="ARBA00022741"/>
    </source>
</evidence>
<accession>A0A8X7TB04</accession>
<dbReference type="Gene3D" id="1.10.472.130">
    <property type="match status" value="1"/>
</dbReference>
<dbReference type="Gene3D" id="1.10.287.2620">
    <property type="match status" value="1"/>
</dbReference>
<dbReference type="GO" id="GO:0045505">
    <property type="term" value="F:dynein intermediate chain binding"/>
    <property type="evidence" value="ECO:0007669"/>
    <property type="project" value="InterPro"/>
</dbReference>
<evidence type="ECO:0000256" key="1">
    <source>
        <dbReference type="ARBA" id="ARBA00004245"/>
    </source>
</evidence>
<dbReference type="Pfam" id="PF18198">
    <property type="entry name" value="AAA_lid_11"/>
    <property type="match status" value="1"/>
</dbReference>
<dbReference type="Gene3D" id="3.40.50.300">
    <property type="entry name" value="P-loop containing nucleotide triphosphate hydrolases"/>
    <property type="match status" value="5"/>
</dbReference>
<proteinExistence type="inferred from homology"/>